<dbReference type="EnsemblPlants" id="AET0Gv20030700.3">
    <property type="protein sequence ID" value="AET0Gv20030700.3"/>
    <property type="gene ID" value="AET0Gv20030700"/>
</dbReference>
<evidence type="ECO:0000256" key="1">
    <source>
        <dbReference type="SAM" id="MobiDB-lite"/>
    </source>
</evidence>
<dbReference type="Proteomes" id="UP000015105">
    <property type="component" value="Unassembled WGS sequence"/>
</dbReference>
<sequence>RGQRRARRPGVRHRRRRVHRLLARQEAAPGRVHRPRHPAEHRGRGESGAAAAARPRRRAAGAAGAVRGRPLRRRQLRAGHRRLPVRLPRRQPLRARGRRLQEFRLFRVHQSMLIGSFGFHFGWQYKTSAEAATDGVRIILRLCAESMTVKRVIHTASVTAASPLTKSSSAAAAVYSDFISESCWTLLDVDYPLRSVHFDKYIESKVLSEKELLSYNDATCPLRSVPLCRCLPDNP</sequence>
<protein>
    <submittedName>
        <fullName evidence="2">Uncharacterized protein</fullName>
    </submittedName>
</protein>
<reference evidence="3" key="1">
    <citation type="journal article" date="2014" name="Science">
        <title>Ancient hybridizations among the ancestral genomes of bread wheat.</title>
        <authorList>
            <consortium name="International Wheat Genome Sequencing Consortium,"/>
            <person name="Marcussen T."/>
            <person name="Sandve S.R."/>
            <person name="Heier L."/>
            <person name="Spannagl M."/>
            <person name="Pfeifer M."/>
            <person name="Jakobsen K.S."/>
            <person name="Wulff B.B."/>
            <person name="Steuernagel B."/>
            <person name="Mayer K.F."/>
            <person name="Olsen O.A."/>
        </authorList>
    </citation>
    <scope>NUCLEOTIDE SEQUENCE [LARGE SCALE GENOMIC DNA]</scope>
    <source>
        <strain evidence="3">cv. AL8/78</strain>
    </source>
</reference>
<evidence type="ECO:0000313" key="2">
    <source>
        <dbReference type="EnsemblPlants" id="AET0Gv20030700.3"/>
    </source>
</evidence>
<feature type="compositionally biased region" description="Basic residues" evidence="1">
    <location>
        <begin position="69"/>
        <end position="83"/>
    </location>
</feature>
<reference evidence="2" key="3">
    <citation type="submission" date="2019-03" db="UniProtKB">
        <authorList>
            <consortium name="EnsemblPlants"/>
        </authorList>
    </citation>
    <scope>IDENTIFICATION</scope>
</reference>
<feature type="region of interest" description="Disordered" evidence="1">
    <location>
        <begin position="1"/>
        <end position="83"/>
    </location>
</feature>
<organism evidence="2 3">
    <name type="scientific">Aegilops tauschii subsp. strangulata</name>
    <name type="common">Goatgrass</name>
    <dbReference type="NCBI Taxonomy" id="200361"/>
    <lineage>
        <taxon>Eukaryota</taxon>
        <taxon>Viridiplantae</taxon>
        <taxon>Streptophyta</taxon>
        <taxon>Embryophyta</taxon>
        <taxon>Tracheophyta</taxon>
        <taxon>Spermatophyta</taxon>
        <taxon>Magnoliopsida</taxon>
        <taxon>Liliopsida</taxon>
        <taxon>Poales</taxon>
        <taxon>Poaceae</taxon>
        <taxon>BOP clade</taxon>
        <taxon>Pooideae</taxon>
        <taxon>Triticodae</taxon>
        <taxon>Triticeae</taxon>
        <taxon>Triticinae</taxon>
        <taxon>Aegilops</taxon>
    </lineage>
</organism>
<evidence type="ECO:0000313" key="3">
    <source>
        <dbReference type="Proteomes" id="UP000015105"/>
    </source>
</evidence>
<accession>A0A452XCQ9</accession>
<feature type="compositionally biased region" description="Basic residues" evidence="1">
    <location>
        <begin position="1"/>
        <end position="22"/>
    </location>
</feature>
<name>A0A452XCQ9_AEGTS</name>
<reference evidence="3" key="2">
    <citation type="journal article" date="2017" name="Nat. Plants">
        <title>The Aegilops tauschii genome reveals multiple impacts of transposons.</title>
        <authorList>
            <person name="Zhao G."/>
            <person name="Zou C."/>
            <person name="Li K."/>
            <person name="Wang K."/>
            <person name="Li T."/>
            <person name="Gao L."/>
            <person name="Zhang X."/>
            <person name="Wang H."/>
            <person name="Yang Z."/>
            <person name="Liu X."/>
            <person name="Jiang W."/>
            <person name="Mao L."/>
            <person name="Kong X."/>
            <person name="Jiao Y."/>
            <person name="Jia J."/>
        </authorList>
    </citation>
    <scope>NUCLEOTIDE SEQUENCE [LARGE SCALE GENOMIC DNA]</scope>
    <source>
        <strain evidence="3">cv. AL8/78</strain>
    </source>
</reference>
<proteinExistence type="predicted"/>
<dbReference type="AlphaFoldDB" id="A0A452XCQ9"/>
<dbReference type="Gramene" id="AET0Gv20030700.3">
    <property type="protein sequence ID" value="AET0Gv20030700.3"/>
    <property type="gene ID" value="AET0Gv20030700"/>
</dbReference>
<dbReference type="Gene3D" id="3.40.50.720">
    <property type="entry name" value="NAD(P)-binding Rossmann-like Domain"/>
    <property type="match status" value="1"/>
</dbReference>
<keyword evidence="3" id="KW-1185">Reference proteome</keyword>